<dbReference type="InterPro" id="IPR014710">
    <property type="entry name" value="RmlC-like_jellyroll"/>
</dbReference>
<dbReference type="OrthoDB" id="2017782at2759"/>
<evidence type="ECO:0000313" key="6">
    <source>
        <dbReference type="Proteomes" id="UP000039865"/>
    </source>
</evidence>
<dbReference type="Gene3D" id="2.60.120.10">
    <property type="entry name" value="Jelly Rolls"/>
    <property type="match status" value="2"/>
</dbReference>
<dbReference type="CDD" id="cd00038">
    <property type="entry name" value="CAP_ED"/>
    <property type="match status" value="1"/>
</dbReference>
<name>A0A078AEC5_STYLE</name>
<dbReference type="InterPro" id="IPR000595">
    <property type="entry name" value="cNMP-bd_dom"/>
</dbReference>
<keyword evidence="1" id="KW-0802">TPR repeat</keyword>
<feature type="domain" description="Cyclic nucleotide-binding" evidence="4">
    <location>
        <begin position="1246"/>
        <end position="1317"/>
    </location>
</feature>
<dbReference type="Gene3D" id="1.25.40.10">
    <property type="entry name" value="Tetratricopeptide repeat domain"/>
    <property type="match status" value="1"/>
</dbReference>
<dbReference type="PROSITE" id="PS50042">
    <property type="entry name" value="CNMP_BINDING_3"/>
    <property type="match status" value="2"/>
</dbReference>
<feature type="domain" description="Cyclic nucleotide-binding" evidence="4">
    <location>
        <begin position="1126"/>
        <end position="1211"/>
    </location>
</feature>
<feature type="compositionally biased region" description="Polar residues" evidence="3">
    <location>
        <begin position="236"/>
        <end position="256"/>
    </location>
</feature>
<feature type="region of interest" description="Disordered" evidence="3">
    <location>
        <begin position="217"/>
        <end position="256"/>
    </location>
</feature>
<evidence type="ECO:0000256" key="1">
    <source>
        <dbReference type="PROSITE-ProRule" id="PRU00339"/>
    </source>
</evidence>
<dbReference type="SUPFAM" id="SSF51206">
    <property type="entry name" value="cAMP-binding domain-like"/>
    <property type="match status" value="2"/>
</dbReference>
<dbReference type="InterPro" id="IPR019734">
    <property type="entry name" value="TPR_rpt"/>
</dbReference>
<evidence type="ECO:0000259" key="4">
    <source>
        <dbReference type="PROSITE" id="PS50042"/>
    </source>
</evidence>
<dbReference type="InterPro" id="IPR018490">
    <property type="entry name" value="cNMP-bd_dom_sf"/>
</dbReference>
<feature type="repeat" description="TPR" evidence="1">
    <location>
        <begin position="547"/>
        <end position="580"/>
    </location>
</feature>
<dbReference type="PANTHER" id="PTHR23011">
    <property type="entry name" value="CYCLIC NUCLEOTIDE-BINDING DOMAIN CONTAINING PROTEIN"/>
    <property type="match status" value="1"/>
</dbReference>
<sequence>MAGLNKTLSGGVGQSKVQKNVFYDHLNQSIMAADQDETKEKAVEFSNNKINQSQMRSTYRIKRQKRLNSSNPATKNRGSIITSAKMSQLSSVMMNEMQSTRPNTGHMQSRHPSQSYRYHKHMNSSANSNQFHYQQSSIDAYNQASSPSMKAGNIYSSGIIQKEQLEDSQKIDIKSDIQKLKDLKYSQSKGDFTIAFESQKLKSQRKHLQSAKYSIKNHSSLHSQKQKHQQQKQHQPTDVQSQFSKQETNFTENQSQQHYEKIIQMKVLEIESNIMERAQKQFEQINEKKKVNSLNIAQEVNYLTYKVRVQNGGPLMGQLSSQKYPLEQDVRKVKNLDMTPSAATDLENKIIFDHFTVNQKFKPNSNQTDTFNLNQHMPSLNAQIDPDTKFTTKLKASLSPKKSTNNKQSLLLQQLREIKEKFAKQDSSSVKQMSIEQEFLKKSISRPQDQSVNTSFIKNMIKKPAKRFSVEDRLRMQLEQNKDDKFMRIPATSNRMRMVFNEIKVPPQDLNRQGFKKIGLNDMHFDPLRLKVLVIPFKDANPIGKNADYFFLKGFKYQTNEEYANALHSYQKGLEIKHNHLLCRFNLGVILFRLGLFEEAYLQYEKLISLGYHERTVVLYNKILCAVQIGRFNEAVEIATKCIDILIKRKRGIESDKEMIGDLHQIIGICHLRLKNIKLAGKSFAESRNYKTVRQKELSIVFKKSLSKQIQDRLMEYLRNKTVSYRDSIQTGNSIRMGEKLIEDNSIQVVELKLKKKQKSRDQSSPLRDPSRTRNKIQHNDNENNNQEGGIIGVDQSQLLRTYLTEAERKSALDRMYNVEDTDQNPLGKRRKSLPQPDIFVLDVYEEQNVSRMSDSDSGSSDTALNQVKAVEQKAIEVIQQKPKEVDKMNIQELMNEVQNLVDLRSDPERGYFYINDEKEVRLEKIFDIPSLFKKPKPNDYTQQEMEIKNHRENLENYLNPQKNFDNSLMDTAQLVNEEEAKYNFYLENIFKLQERDPNKEKDQSETDEKTYQIILQQISSFSEKIDKSFGVGEDPKKQEDQQQEQEQVQNLNVNHDMNNNMKRLNDAESNINQLKSIFSKQKENKDLKKEYDKLTVQELEQFCEEFQKQDKDMDLLESILNKLNGFKYMSLEMKSLILRRAQLKQYDPNKILYRQGTRGSVYYFLLRGSITLLSKRREFGNFELFIKSQYDGELFGEQPVLLPTSATATASEGGDSTEGMQVSEDLADNSKEYIKNLNCLRKLPIFKYTETFYLLQMVFSLEKRTYKYGEYLSRSGEIPEGMHIITKGQCLCVFESIGLKKGELGGEFSRFQKQPKNFQCGTILETHNMKAKDKNSNEENKMSQVIKPKSENLSIFNPQYSVFNQLIGDNNRNFQSSRIYLDDEGRHMPKHTAYQDNVIFSRLVPGDTFGMRTLLPNEEIVKRIQIDPEDKKRGQIMSVFSRRSTIRKMLNNFKKNEGPQFNQVYMNLFRKLIKNQKTSSLSVFADSNEVEVLIFKPNVLNYMPEDQKDSLFEDISKNIDADNPSSLSNILRQKSESQGWDKLKEDLVQNMRKSQFMERHKGVYKR</sequence>
<organism evidence="5 6">
    <name type="scientific">Stylonychia lemnae</name>
    <name type="common">Ciliate</name>
    <dbReference type="NCBI Taxonomy" id="5949"/>
    <lineage>
        <taxon>Eukaryota</taxon>
        <taxon>Sar</taxon>
        <taxon>Alveolata</taxon>
        <taxon>Ciliophora</taxon>
        <taxon>Intramacronucleata</taxon>
        <taxon>Spirotrichea</taxon>
        <taxon>Stichotrichia</taxon>
        <taxon>Sporadotrichida</taxon>
        <taxon>Oxytrichidae</taxon>
        <taxon>Stylonychinae</taxon>
        <taxon>Stylonychia</taxon>
    </lineage>
</organism>
<feature type="compositionally biased region" description="Polar residues" evidence="3">
    <location>
        <begin position="45"/>
        <end position="57"/>
    </location>
</feature>
<accession>A0A078AEC5</accession>
<protein>
    <submittedName>
        <fullName evidence="5">Tpr repeat-containing protein</fullName>
    </submittedName>
</protein>
<dbReference type="SUPFAM" id="SSF48452">
    <property type="entry name" value="TPR-like"/>
    <property type="match status" value="1"/>
</dbReference>
<dbReference type="PANTHER" id="PTHR23011:SF28">
    <property type="entry name" value="CYCLIC NUCLEOTIDE-BINDING DOMAIN CONTAINING PROTEIN"/>
    <property type="match status" value="1"/>
</dbReference>
<keyword evidence="2" id="KW-0175">Coiled coil</keyword>
<gene>
    <name evidence="5" type="primary">Contig2519.g2710</name>
    <name evidence="5" type="ORF">STYLEM_8844</name>
</gene>
<dbReference type="PROSITE" id="PS50005">
    <property type="entry name" value="TPR"/>
    <property type="match status" value="1"/>
</dbReference>
<evidence type="ECO:0000256" key="2">
    <source>
        <dbReference type="SAM" id="Coils"/>
    </source>
</evidence>
<feature type="region of interest" description="Disordered" evidence="3">
    <location>
        <begin position="754"/>
        <end position="792"/>
    </location>
</feature>
<dbReference type="Proteomes" id="UP000039865">
    <property type="component" value="Unassembled WGS sequence"/>
</dbReference>
<keyword evidence="6" id="KW-1185">Reference proteome</keyword>
<dbReference type="InterPro" id="IPR011990">
    <property type="entry name" value="TPR-like_helical_dom_sf"/>
</dbReference>
<feature type="compositionally biased region" description="Polar residues" evidence="3">
    <location>
        <begin position="67"/>
        <end position="81"/>
    </location>
</feature>
<dbReference type="InParanoid" id="A0A078AEC5"/>
<evidence type="ECO:0000313" key="5">
    <source>
        <dbReference type="EMBL" id="CDW79852.1"/>
    </source>
</evidence>
<feature type="region of interest" description="Disordered" evidence="3">
    <location>
        <begin position="43"/>
        <end position="81"/>
    </location>
</feature>
<dbReference type="SMART" id="SM00028">
    <property type="entry name" value="TPR"/>
    <property type="match status" value="3"/>
</dbReference>
<proteinExistence type="predicted"/>
<reference evidence="5 6" key="1">
    <citation type="submission" date="2014-06" db="EMBL/GenBank/DDBJ databases">
        <authorList>
            <person name="Swart Estienne"/>
        </authorList>
    </citation>
    <scope>NUCLEOTIDE SEQUENCE [LARGE SCALE GENOMIC DNA]</scope>
    <source>
        <strain evidence="5 6">130c</strain>
    </source>
</reference>
<feature type="coiled-coil region" evidence="2">
    <location>
        <begin position="1058"/>
        <end position="1098"/>
    </location>
</feature>
<evidence type="ECO:0000256" key="3">
    <source>
        <dbReference type="SAM" id="MobiDB-lite"/>
    </source>
</evidence>
<dbReference type="EMBL" id="CCKQ01008393">
    <property type="protein sequence ID" value="CDW79852.1"/>
    <property type="molecule type" value="Genomic_DNA"/>
</dbReference>